<dbReference type="SUPFAM" id="SSF53850">
    <property type="entry name" value="Periplasmic binding protein-like II"/>
    <property type="match status" value="1"/>
</dbReference>
<comment type="caution">
    <text evidence="2">The sequence shown here is derived from an EMBL/GenBank/DDBJ whole genome shotgun (WGS) entry which is preliminary data.</text>
</comment>
<dbReference type="PANTHER" id="PTHR30024:SF42">
    <property type="entry name" value="ALIPHATIC SULFONATES-BINDING PROTEIN-RELATED"/>
    <property type="match status" value="1"/>
</dbReference>
<name>A0AAW7JL90_9BACT</name>
<reference evidence="2" key="2">
    <citation type="submission" date="2023-08" db="EMBL/GenBank/DDBJ databases">
        <title>Identification and characterization of horizontal gene transfer across gut microbiota members of farm animals based on homology search.</title>
        <authorList>
            <person name="Schwarzerova J."/>
            <person name="Nykrynova M."/>
            <person name="Jureckova K."/>
            <person name="Cejkova D."/>
            <person name="Rychlik I."/>
        </authorList>
    </citation>
    <scope>NUCLEOTIDE SEQUENCE</scope>
    <source>
        <strain evidence="2">ET15</strain>
        <strain evidence="1">ET37</strain>
    </source>
</reference>
<organism evidence="2 4">
    <name type="scientific">Leyella lascolaii</name>
    <dbReference type="NCBI Taxonomy" id="1776379"/>
    <lineage>
        <taxon>Bacteria</taxon>
        <taxon>Pseudomonadati</taxon>
        <taxon>Bacteroidota</taxon>
        <taxon>Bacteroidia</taxon>
        <taxon>Bacteroidales</taxon>
        <taxon>Prevotellaceae</taxon>
        <taxon>Leyella</taxon>
    </lineage>
</organism>
<dbReference type="Proteomes" id="UP001167831">
    <property type="component" value="Unassembled WGS sequence"/>
</dbReference>
<evidence type="ECO:0000313" key="2">
    <source>
        <dbReference type="EMBL" id="MDN0025078.1"/>
    </source>
</evidence>
<evidence type="ECO:0000313" key="4">
    <source>
        <dbReference type="Proteomes" id="UP001168478"/>
    </source>
</evidence>
<sequence length="303" mass="34362">MNRNILIIPAVLIAAVFFSCGRSAEEVRRISREERMKQAKEERMALKIAVMPTLDCLPAFVARDCNLYDTAAVDIRLRKFSAQMDCDTALIGRSVEGAFSDLVRTERMKSHDGLQLDYLSSTNAYWNLVTSRKARVRKISQLDDKMIGMTRYSATDLLTTKFTEGIRLKSQVFRIQINDVNVRLAMLLNNEIDAVWLPEPQATEARMKGGNVIADSRDKKKVLGVLAFRAEVMKDSHRRKQLSVFGKAYNMACDSLNKNGLQHYSAVLKKHYGIDDKVINALPKIKYTHMKKPSKAETDNIVL</sequence>
<evidence type="ECO:0000313" key="1">
    <source>
        <dbReference type="EMBL" id="MDN0023203.1"/>
    </source>
</evidence>
<dbReference type="AlphaFoldDB" id="A0AAW7JL90"/>
<evidence type="ECO:0000313" key="3">
    <source>
        <dbReference type="Proteomes" id="UP001167831"/>
    </source>
</evidence>
<dbReference type="PANTHER" id="PTHR30024">
    <property type="entry name" value="ALIPHATIC SULFONATES-BINDING PROTEIN-RELATED"/>
    <property type="match status" value="1"/>
</dbReference>
<dbReference type="Gene3D" id="3.40.190.10">
    <property type="entry name" value="Periplasmic binding protein-like II"/>
    <property type="match status" value="2"/>
</dbReference>
<dbReference type="PROSITE" id="PS51257">
    <property type="entry name" value="PROKAR_LIPOPROTEIN"/>
    <property type="match status" value="1"/>
</dbReference>
<proteinExistence type="predicted"/>
<gene>
    <name evidence="1" type="ORF">QVN81_09250</name>
    <name evidence="2" type="ORF">QVN84_06030</name>
</gene>
<accession>A0AAW7JL90</accession>
<reference evidence="2" key="1">
    <citation type="submission" date="2023-06" db="EMBL/GenBank/DDBJ databases">
        <authorList>
            <person name="Zeman M."/>
            <person name="Kubasova T."/>
            <person name="Jahodarova E."/>
            <person name="Nykrynova M."/>
            <person name="Rychlik I."/>
        </authorList>
    </citation>
    <scope>NUCLEOTIDE SEQUENCE</scope>
    <source>
        <strain evidence="2">ET15</strain>
        <strain evidence="1">ET37</strain>
    </source>
</reference>
<dbReference type="EMBL" id="JAUEIF010000004">
    <property type="protein sequence ID" value="MDN0025078.1"/>
    <property type="molecule type" value="Genomic_DNA"/>
</dbReference>
<dbReference type="Proteomes" id="UP001168478">
    <property type="component" value="Unassembled WGS sequence"/>
</dbReference>
<protein>
    <submittedName>
        <fullName evidence="2">ABC transporter substrate-binding protein</fullName>
    </submittedName>
</protein>
<dbReference type="EMBL" id="JAUEIE010000009">
    <property type="protein sequence ID" value="MDN0023203.1"/>
    <property type="molecule type" value="Genomic_DNA"/>
</dbReference>
<keyword evidence="3" id="KW-1185">Reference proteome</keyword>
<dbReference type="RefSeq" id="WP_289825647.1">
    <property type="nucleotide sequence ID" value="NZ_JAUEIE010000009.1"/>
</dbReference>